<dbReference type="RefSeq" id="WP_386105187.1">
    <property type="nucleotide sequence ID" value="NZ_JBHTJR010000019.1"/>
</dbReference>
<comment type="caution">
    <text evidence="1">The sequence shown here is derived from an EMBL/GenBank/DDBJ whole genome shotgun (WGS) entry which is preliminary data.</text>
</comment>
<evidence type="ECO:0000313" key="2">
    <source>
        <dbReference type="Proteomes" id="UP001597062"/>
    </source>
</evidence>
<dbReference type="EMBL" id="JBHTJR010000019">
    <property type="protein sequence ID" value="MFD0992171.1"/>
    <property type="molecule type" value="Genomic_DNA"/>
</dbReference>
<gene>
    <name evidence="1" type="ORF">ACFQ1U_03050</name>
</gene>
<organism evidence="1 2">
    <name type="scientific">Tenacibaculum geojense</name>
    <dbReference type="NCBI Taxonomy" id="915352"/>
    <lineage>
        <taxon>Bacteria</taxon>
        <taxon>Pseudomonadati</taxon>
        <taxon>Bacteroidota</taxon>
        <taxon>Flavobacteriia</taxon>
        <taxon>Flavobacteriales</taxon>
        <taxon>Flavobacteriaceae</taxon>
        <taxon>Tenacibaculum</taxon>
    </lineage>
</organism>
<dbReference type="Proteomes" id="UP001597062">
    <property type="component" value="Unassembled WGS sequence"/>
</dbReference>
<keyword evidence="2" id="KW-1185">Reference proteome</keyword>
<accession>A0ABW3JQ20</accession>
<evidence type="ECO:0000313" key="1">
    <source>
        <dbReference type="EMBL" id="MFD0992171.1"/>
    </source>
</evidence>
<reference evidence="2" key="1">
    <citation type="journal article" date="2019" name="Int. J. Syst. Evol. Microbiol.">
        <title>The Global Catalogue of Microorganisms (GCM) 10K type strain sequencing project: providing services to taxonomists for standard genome sequencing and annotation.</title>
        <authorList>
            <consortium name="The Broad Institute Genomics Platform"/>
            <consortium name="The Broad Institute Genome Sequencing Center for Infectious Disease"/>
            <person name="Wu L."/>
            <person name="Ma J."/>
        </authorList>
    </citation>
    <scope>NUCLEOTIDE SEQUENCE [LARGE SCALE GENOMIC DNA]</scope>
    <source>
        <strain evidence="2">CCUG 60527</strain>
    </source>
</reference>
<name>A0ABW3JQ20_9FLAO</name>
<sequence>MKKSILNLGKALSKSEQQQLTGGRMSLQLCSGPFYFCGVNDCYEDGARCAFRSPSGEIVRGTVKNRVCCA</sequence>
<protein>
    <submittedName>
        <fullName evidence="1">Uncharacterized protein</fullName>
    </submittedName>
</protein>
<proteinExistence type="predicted"/>